<reference evidence="3" key="1">
    <citation type="journal article" date="2015" name="Nat. Genet.">
        <title>The genome and transcriptome of the zoonotic hookworm Ancylostoma ceylanicum identify infection-specific gene families.</title>
        <authorList>
            <person name="Schwarz E.M."/>
            <person name="Hu Y."/>
            <person name="Antoshechkin I."/>
            <person name="Miller M.M."/>
            <person name="Sternberg P.W."/>
            <person name="Aroian R.V."/>
        </authorList>
    </citation>
    <scope>NUCLEOTIDE SEQUENCE</scope>
    <source>
        <strain evidence="3">HY135</strain>
    </source>
</reference>
<comment type="caution">
    <text evidence="2">The sequence shown here is derived from an EMBL/GenBank/DDBJ whole genome shotgun (WGS) entry which is preliminary data.</text>
</comment>
<organism evidence="2 3">
    <name type="scientific">Ancylostoma ceylanicum</name>
    <dbReference type="NCBI Taxonomy" id="53326"/>
    <lineage>
        <taxon>Eukaryota</taxon>
        <taxon>Metazoa</taxon>
        <taxon>Ecdysozoa</taxon>
        <taxon>Nematoda</taxon>
        <taxon>Chromadorea</taxon>
        <taxon>Rhabditida</taxon>
        <taxon>Rhabditina</taxon>
        <taxon>Rhabditomorpha</taxon>
        <taxon>Strongyloidea</taxon>
        <taxon>Ancylostomatidae</taxon>
        <taxon>Ancylostomatinae</taxon>
        <taxon>Ancylostoma</taxon>
    </lineage>
</organism>
<keyword evidence="3" id="KW-1185">Reference proteome</keyword>
<dbReference type="AlphaFoldDB" id="A0A016SA75"/>
<protein>
    <submittedName>
        <fullName evidence="2">Uncharacterized protein</fullName>
    </submittedName>
</protein>
<evidence type="ECO:0000313" key="3">
    <source>
        <dbReference type="Proteomes" id="UP000024635"/>
    </source>
</evidence>
<feature type="region of interest" description="Disordered" evidence="1">
    <location>
        <begin position="34"/>
        <end position="61"/>
    </location>
</feature>
<proteinExistence type="predicted"/>
<sequence length="132" mass="14750">MFHNEKLHNRATDIDSGACGAVARRACQGREWARTATEEDFGPPTQRLQATPSPRMSVSSMEVLKQPAFSKYNYHSQANSNSGPYEHGRAAIRFGKNEGGHATTREENSYSRGRNSREKYEPSVLILSLMCD</sequence>
<gene>
    <name evidence="2" type="primary">Acey_s0266.g726</name>
    <name evidence="2" type="synonym">Acey-cor-1</name>
    <name evidence="2" type="ORF">Y032_0266g726</name>
</gene>
<evidence type="ECO:0000313" key="2">
    <source>
        <dbReference type="EMBL" id="EYB87272.1"/>
    </source>
</evidence>
<dbReference type="Proteomes" id="UP000024635">
    <property type="component" value="Unassembled WGS sequence"/>
</dbReference>
<feature type="compositionally biased region" description="Polar residues" evidence="1">
    <location>
        <begin position="46"/>
        <end position="60"/>
    </location>
</feature>
<dbReference type="OrthoDB" id="1850764at2759"/>
<dbReference type="EMBL" id="JARK01001602">
    <property type="protein sequence ID" value="EYB87272.1"/>
    <property type="molecule type" value="Genomic_DNA"/>
</dbReference>
<accession>A0A016SA75</accession>
<name>A0A016SA75_9BILA</name>
<feature type="region of interest" description="Disordered" evidence="1">
    <location>
        <begin position="95"/>
        <end position="119"/>
    </location>
</feature>
<evidence type="ECO:0000256" key="1">
    <source>
        <dbReference type="SAM" id="MobiDB-lite"/>
    </source>
</evidence>